<protein>
    <submittedName>
        <fullName evidence="9">GerAB/ArcD/ProY family transporter</fullName>
    </submittedName>
</protein>
<feature type="transmembrane region" description="Helical" evidence="8">
    <location>
        <begin position="143"/>
        <end position="161"/>
    </location>
</feature>
<keyword evidence="5 8" id="KW-0812">Transmembrane</keyword>
<accession>A0ABV8VPB6</accession>
<dbReference type="Pfam" id="PF03845">
    <property type="entry name" value="Spore_permease"/>
    <property type="match status" value="1"/>
</dbReference>
<evidence type="ECO:0000313" key="10">
    <source>
        <dbReference type="Proteomes" id="UP001595880"/>
    </source>
</evidence>
<evidence type="ECO:0000256" key="8">
    <source>
        <dbReference type="SAM" id="Phobius"/>
    </source>
</evidence>
<dbReference type="PANTHER" id="PTHR34975:SF2">
    <property type="entry name" value="SPORE GERMINATION PROTEIN A2"/>
    <property type="match status" value="1"/>
</dbReference>
<feature type="transmembrane region" description="Helical" evidence="8">
    <location>
        <begin position="109"/>
        <end position="131"/>
    </location>
</feature>
<feature type="transmembrane region" description="Helical" evidence="8">
    <location>
        <begin position="36"/>
        <end position="54"/>
    </location>
</feature>
<organism evidence="9 10">
    <name type="scientific">Gracilibacillus marinus</name>
    <dbReference type="NCBI Taxonomy" id="630535"/>
    <lineage>
        <taxon>Bacteria</taxon>
        <taxon>Bacillati</taxon>
        <taxon>Bacillota</taxon>
        <taxon>Bacilli</taxon>
        <taxon>Bacillales</taxon>
        <taxon>Bacillaceae</taxon>
        <taxon>Gracilibacillus</taxon>
    </lineage>
</organism>
<feature type="transmembrane region" description="Helical" evidence="8">
    <location>
        <begin position="300"/>
        <end position="321"/>
    </location>
</feature>
<dbReference type="InterPro" id="IPR004761">
    <property type="entry name" value="Spore_GerAB"/>
</dbReference>
<feature type="transmembrane region" description="Helical" evidence="8">
    <location>
        <begin position="257"/>
        <end position="280"/>
    </location>
</feature>
<name>A0ABV8VPB6_9BACI</name>
<dbReference type="Gene3D" id="1.20.1740.10">
    <property type="entry name" value="Amino acid/polyamine transporter I"/>
    <property type="match status" value="1"/>
</dbReference>
<comment type="caution">
    <text evidence="9">The sequence shown here is derived from an EMBL/GenBank/DDBJ whole genome shotgun (WGS) entry which is preliminary data.</text>
</comment>
<evidence type="ECO:0000256" key="5">
    <source>
        <dbReference type="ARBA" id="ARBA00022692"/>
    </source>
</evidence>
<dbReference type="EMBL" id="JBHSDV010000001">
    <property type="protein sequence ID" value="MFC4386287.1"/>
    <property type="molecule type" value="Genomic_DNA"/>
</dbReference>
<dbReference type="RefSeq" id="WP_390194763.1">
    <property type="nucleotide sequence ID" value="NZ_JBHSDV010000001.1"/>
</dbReference>
<gene>
    <name evidence="9" type="ORF">ACFOZ1_00560</name>
</gene>
<feature type="transmembrane region" description="Helical" evidence="8">
    <location>
        <begin position="181"/>
        <end position="203"/>
    </location>
</feature>
<evidence type="ECO:0000256" key="3">
    <source>
        <dbReference type="ARBA" id="ARBA00022448"/>
    </source>
</evidence>
<sequence>MNTPKLSSIQLLFLVIIFEVGSTTLFALGIGAKQDAWIVILFAYIVGVLLLLCYTQIPRYYNQKDFGYILTDIIGKPFAIVLLFLYSMYFLSQSTHNFYEFGALIKLTALPYTPLWFILYAFIFVVIYILRLGFEVLARTVEIFLPFFIFFNLLIYSFNFFTGELDMSNLLPILGDGIVPILHQLPTVIAFPFGESVVFLMLWHYVTYQRDMRKISIIGMTIAAILLLLSIIIIIGVLGPRFASQTDIPFLEILLSIHVGLIFTNLDSIGVFILFIGGFYKTAIHVYVSSLLLSWIFKKVSKNTLIVIIGLFLPIISLLRFDNLDDQRWKGVESGVYVILIYTLIPTLILLLLVIKNRKQRNEQT</sequence>
<reference evidence="10" key="1">
    <citation type="journal article" date="2019" name="Int. J. Syst. Evol. Microbiol.">
        <title>The Global Catalogue of Microorganisms (GCM) 10K type strain sequencing project: providing services to taxonomists for standard genome sequencing and annotation.</title>
        <authorList>
            <consortium name="The Broad Institute Genomics Platform"/>
            <consortium name="The Broad Institute Genome Sequencing Center for Infectious Disease"/>
            <person name="Wu L."/>
            <person name="Ma J."/>
        </authorList>
    </citation>
    <scope>NUCLEOTIDE SEQUENCE [LARGE SCALE GENOMIC DNA]</scope>
    <source>
        <strain evidence="10">KACC 14058</strain>
    </source>
</reference>
<feature type="transmembrane region" description="Helical" evidence="8">
    <location>
        <begin position="336"/>
        <end position="355"/>
    </location>
</feature>
<evidence type="ECO:0000313" key="9">
    <source>
        <dbReference type="EMBL" id="MFC4386287.1"/>
    </source>
</evidence>
<comment type="similarity">
    <text evidence="2">Belongs to the amino acid-polyamine-organocation (APC) superfamily. Spore germination protein (SGP) (TC 2.A.3.9) family.</text>
</comment>
<evidence type="ECO:0000256" key="6">
    <source>
        <dbReference type="ARBA" id="ARBA00022989"/>
    </source>
</evidence>
<evidence type="ECO:0000256" key="7">
    <source>
        <dbReference type="ARBA" id="ARBA00023136"/>
    </source>
</evidence>
<dbReference type="PANTHER" id="PTHR34975">
    <property type="entry name" value="SPORE GERMINATION PROTEIN A2"/>
    <property type="match status" value="1"/>
</dbReference>
<dbReference type="Proteomes" id="UP001595880">
    <property type="component" value="Unassembled WGS sequence"/>
</dbReference>
<feature type="transmembrane region" description="Helical" evidence="8">
    <location>
        <begin position="66"/>
        <end position="89"/>
    </location>
</feature>
<evidence type="ECO:0000256" key="4">
    <source>
        <dbReference type="ARBA" id="ARBA00022544"/>
    </source>
</evidence>
<feature type="transmembrane region" description="Helical" evidence="8">
    <location>
        <begin position="12"/>
        <end position="30"/>
    </location>
</feature>
<dbReference type="NCBIfam" id="TIGR00912">
    <property type="entry name" value="2A0309"/>
    <property type="match status" value="1"/>
</dbReference>
<keyword evidence="4" id="KW-0309">Germination</keyword>
<keyword evidence="3" id="KW-0813">Transport</keyword>
<comment type="subcellular location">
    <subcellularLocation>
        <location evidence="1">Membrane</location>
        <topology evidence="1">Multi-pass membrane protein</topology>
    </subcellularLocation>
</comment>
<evidence type="ECO:0000256" key="1">
    <source>
        <dbReference type="ARBA" id="ARBA00004141"/>
    </source>
</evidence>
<evidence type="ECO:0000256" key="2">
    <source>
        <dbReference type="ARBA" id="ARBA00007998"/>
    </source>
</evidence>
<keyword evidence="10" id="KW-1185">Reference proteome</keyword>
<keyword evidence="6 8" id="KW-1133">Transmembrane helix</keyword>
<feature type="transmembrane region" description="Helical" evidence="8">
    <location>
        <begin position="215"/>
        <end position="237"/>
    </location>
</feature>
<keyword evidence="7 8" id="KW-0472">Membrane</keyword>
<proteinExistence type="inferred from homology"/>